<feature type="compositionally biased region" description="Polar residues" evidence="1">
    <location>
        <begin position="222"/>
        <end position="233"/>
    </location>
</feature>
<evidence type="ECO:0000256" key="1">
    <source>
        <dbReference type="SAM" id="MobiDB-lite"/>
    </source>
</evidence>
<reference evidence="3 4" key="1">
    <citation type="journal article" date="2022" name="Nat. Plants">
        <title>Genomes of leafy and leafless Platanthera orchids illuminate the evolution of mycoheterotrophy.</title>
        <authorList>
            <person name="Li M.H."/>
            <person name="Liu K.W."/>
            <person name="Li Z."/>
            <person name="Lu H.C."/>
            <person name="Ye Q.L."/>
            <person name="Zhang D."/>
            <person name="Wang J.Y."/>
            <person name="Li Y.F."/>
            <person name="Zhong Z.M."/>
            <person name="Liu X."/>
            <person name="Yu X."/>
            <person name="Liu D.K."/>
            <person name="Tu X.D."/>
            <person name="Liu B."/>
            <person name="Hao Y."/>
            <person name="Liao X.Y."/>
            <person name="Jiang Y.T."/>
            <person name="Sun W.H."/>
            <person name="Chen J."/>
            <person name="Chen Y.Q."/>
            <person name="Ai Y."/>
            <person name="Zhai J.W."/>
            <person name="Wu S.S."/>
            <person name="Zhou Z."/>
            <person name="Hsiao Y.Y."/>
            <person name="Wu W.L."/>
            <person name="Chen Y.Y."/>
            <person name="Lin Y.F."/>
            <person name="Hsu J.L."/>
            <person name="Li C.Y."/>
            <person name="Wang Z.W."/>
            <person name="Zhao X."/>
            <person name="Zhong W.Y."/>
            <person name="Ma X.K."/>
            <person name="Ma L."/>
            <person name="Huang J."/>
            <person name="Chen G.Z."/>
            <person name="Huang M.Z."/>
            <person name="Huang L."/>
            <person name="Peng D.H."/>
            <person name="Luo Y.B."/>
            <person name="Zou S.Q."/>
            <person name="Chen S.P."/>
            <person name="Lan S."/>
            <person name="Tsai W.C."/>
            <person name="Van de Peer Y."/>
            <person name="Liu Z.J."/>
        </authorList>
    </citation>
    <scope>NUCLEOTIDE SEQUENCE [LARGE SCALE GENOMIC DNA]</scope>
    <source>
        <strain evidence="3">Lor288</strain>
    </source>
</reference>
<protein>
    <recommendedName>
        <fullName evidence="2">Myb-like domain-containing protein</fullName>
    </recommendedName>
</protein>
<evidence type="ECO:0000259" key="2">
    <source>
        <dbReference type="PROSITE" id="PS50090"/>
    </source>
</evidence>
<dbReference type="InterPro" id="IPR009057">
    <property type="entry name" value="Homeodomain-like_sf"/>
</dbReference>
<organism evidence="3 4">
    <name type="scientific">Platanthera guangdongensis</name>
    <dbReference type="NCBI Taxonomy" id="2320717"/>
    <lineage>
        <taxon>Eukaryota</taxon>
        <taxon>Viridiplantae</taxon>
        <taxon>Streptophyta</taxon>
        <taxon>Embryophyta</taxon>
        <taxon>Tracheophyta</taxon>
        <taxon>Spermatophyta</taxon>
        <taxon>Magnoliopsida</taxon>
        <taxon>Liliopsida</taxon>
        <taxon>Asparagales</taxon>
        <taxon>Orchidaceae</taxon>
        <taxon>Orchidoideae</taxon>
        <taxon>Orchideae</taxon>
        <taxon>Orchidinae</taxon>
        <taxon>Platanthera</taxon>
    </lineage>
</organism>
<dbReference type="Gene3D" id="1.10.10.60">
    <property type="entry name" value="Homeodomain-like"/>
    <property type="match status" value="1"/>
</dbReference>
<accession>A0ABR2MGN9</accession>
<dbReference type="EMBL" id="JBBWWR010000007">
    <property type="protein sequence ID" value="KAK8963165.1"/>
    <property type="molecule type" value="Genomic_DNA"/>
</dbReference>
<dbReference type="PANTHER" id="PTHR37888:SF11">
    <property type="entry name" value="DNA-BINDING BROMODOMAIN-CONTAINING PROTEIN"/>
    <property type="match status" value="1"/>
</dbReference>
<evidence type="ECO:0000313" key="3">
    <source>
        <dbReference type="EMBL" id="KAK8963165.1"/>
    </source>
</evidence>
<dbReference type="PROSITE" id="PS50090">
    <property type="entry name" value="MYB_LIKE"/>
    <property type="match status" value="1"/>
</dbReference>
<gene>
    <name evidence="3" type="ORF">KSP40_PGU014888</name>
</gene>
<name>A0ABR2MGN9_9ASPA</name>
<dbReference type="PANTHER" id="PTHR37888">
    <property type="entry name" value="DNA-BINDING BROMODOMAIN-CONTAINING PROTEIN"/>
    <property type="match status" value="1"/>
</dbReference>
<dbReference type="SMART" id="SM00717">
    <property type="entry name" value="SANT"/>
    <property type="match status" value="1"/>
</dbReference>
<evidence type="ECO:0000313" key="4">
    <source>
        <dbReference type="Proteomes" id="UP001412067"/>
    </source>
</evidence>
<feature type="compositionally biased region" description="Polar residues" evidence="1">
    <location>
        <begin position="170"/>
        <end position="184"/>
    </location>
</feature>
<feature type="compositionally biased region" description="Basic and acidic residues" evidence="1">
    <location>
        <begin position="347"/>
        <end position="373"/>
    </location>
</feature>
<feature type="region of interest" description="Disordered" evidence="1">
    <location>
        <begin position="127"/>
        <end position="289"/>
    </location>
</feature>
<feature type="region of interest" description="Disordered" evidence="1">
    <location>
        <begin position="332"/>
        <end position="558"/>
    </location>
</feature>
<comment type="caution">
    <text evidence="3">The sequence shown here is derived from an EMBL/GenBank/DDBJ whole genome shotgun (WGS) entry which is preliminary data.</text>
</comment>
<feature type="compositionally biased region" description="Basic and acidic residues" evidence="1">
    <location>
        <begin position="486"/>
        <end position="500"/>
    </location>
</feature>
<feature type="region of interest" description="Disordered" evidence="1">
    <location>
        <begin position="75"/>
        <end position="94"/>
    </location>
</feature>
<dbReference type="InterPro" id="IPR001005">
    <property type="entry name" value="SANT/Myb"/>
</dbReference>
<sequence>MASGTRSDDLANEIWGTWEELLLASAVNRHGTRSWDSVAMEIQARSPFSDLLTPQTCRRRYLDLKRRFESVGEGIDEESDVAGGGEESGSPADVPWLEELRKIRMAELRREVDRYDVSITSLQSKLKNLRAERERDDAGDRDPDPKGNETIKDGESPEPAPDAFARDLNSVGNSSGSCKESNSTDPKEKDVNPNGGVETEPEKTPDDGAQDNMPHPTREDSYNGSSETLSKGSETADGAALLLGESGESVAGGKESSDVQSSASLSKRRRGKRQNAISGGSSVAEAETDAVSAVAINVKRPATAESQPLAAFLEIIQSNKYGSIFMRRLDGQRSSFSKVPAISDAETTGKEERDQGSDSDHQEQERVRDEDKQSAIAKPKTKERSKVSGARGLRTNKIRGGPGGSALKQSKPAPPPKPGLIAAETLELPPKVEKKDLSPPPNLTPKKKNAASFLNRLKGNSGSSSATGTLLSSLKSSGGGSIGKGSELKRGGKGEGRKEATTVPSPELIAPAKRSVGRPPKRMAPALTPSPPPKRMKVDTALPAKRLPAQPQKKRGKK</sequence>
<dbReference type="SUPFAM" id="SSF46689">
    <property type="entry name" value="Homeodomain-like"/>
    <property type="match status" value="1"/>
</dbReference>
<proteinExistence type="predicted"/>
<dbReference type="Proteomes" id="UP001412067">
    <property type="component" value="Unassembled WGS sequence"/>
</dbReference>
<feature type="compositionally biased region" description="Basic and acidic residues" evidence="1">
    <location>
        <begin position="129"/>
        <end position="155"/>
    </location>
</feature>
<feature type="compositionally biased region" description="Low complexity" evidence="1">
    <location>
        <begin position="458"/>
        <end position="476"/>
    </location>
</feature>
<dbReference type="Pfam" id="PF00249">
    <property type="entry name" value="Myb_DNA-binding"/>
    <property type="match status" value="1"/>
</dbReference>
<keyword evidence="4" id="KW-1185">Reference proteome</keyword>
<dbReference type="CDD" id="cd00167">
    <property type="entry name" value="SANT"/>
    <property type="match status" value="1"/>
</dbReference>
<feature type="domain" description="Myb-like" evidence="2">
    <location>
        <begin position="7"/>
        <end position="65"/>
    </location>
</feature>